<proteinExistence type="predicted"/>
<keyword evidence="1" id="KW-0472">Membrane</keyword>
<keyword evidence="1" id="KW-0812">Transmembrane</keyword>
<dbReference type="EMBL" id="CM029040">
    <property type="protein sequence ID" value="KAG2631855.1"/>
    <property type="molecule type" value="Genomic_DNA"/>
</dbReference>
<evidence type="ECO:0000313" key="2">
    <source>
        <dbReference type="EMBL" id="KAG2631855.1"/>
    </source>
</evidence>
<organism evidence="2 3">
    <name type="scientific">Panicum virgatum</name>
    <name type="common">Blackwell switchgrass</name>
    <dbReference type="NCBI Taxonomy" id="38727"/>
    <lineage>
        <taxon>Eukaryota</taxon>
        <taxon>Viridiplantae</taxon>
        <taxon>Streptophyta</taxon>
        <taxon>Embryophyta</taxon>
        <taxon>Tracheophyta</taxon>
        <taxon>Spermatophyta</taxon>
        <taxon>Magnoliopsida</taxon>
        <taxon>Liliopsida</taxon>
        <taxon>Poales</taxon>
        <taxon>Poaceae</taxon>
        <taxon>PACMAD clade</taxon>
        <taxon>Panicoideae</taxon>
        <taxon>Panicodae</taxon>
        <taxon>Paniceae</taxon>
        <taxon>Panicinae</taxon>
        <taxon>Panicum</taxon>
        <taxon>Panicum sect. Hiantes</taxon>
    </lineage>
</organism>
<dbReference type="Proteomes" id="UP000823388">
    <property type="component" value="Chromosome 2N"/>
</dbReference>
<keyword evidence="3" id="KW-1185">Reference proteome</keyword>
<protein>
    <submittedName>
        <fullName evidence="2">Uncharacterized protein</fullName>
    </submittedName>
</protein>
<keyword evidence="1" id="KW-1133">Transmembrane helix</keyword>
<dbReference type="AlphaFoldDB" id="A0A8T0VBU8"/>
<evidence type="ECO:0000313" key="3">
    <source>
        <dbReference type="Proteomes" id="UP000823388"/>
    </source>
</evidence>
<gene>
    <name evidence="2" type="ORF">PVAP13_2NG049800</name>
</gene>
<comment type="caution">
    <text evidence="2">The sequence shown here is derived from an EMBL/GenBank/DDBJ whole genome shotgun (WGS) entry which is preliminary data.</text>
</comment>
<reference evidence="2" key="1">
    <citation type="submission" date="2020-05" db="EMBL/GenBank/DDBJ databases">
        <title>WGS assembly of Panicum virgatum.</title>
        <authorList>
            <person name="Lovell J.T."/>
            <person name="Jenkins J."/>
            <person name="Shu S."/>
            <person name="Juenger T.E."/>
            <person name="Schmutz J."/>
        </authorList>
    </citation>
    <scope>NUCLEOTIDE SEQUENCE</scope>
    <source>
        <strain evidence="2">AP13</strain>
    </source>
</reference>
<name>A0A8T0VBU8_PANVG</name>
<evidence type="ECO:0000256" key="1">
    <source>
        <dbReference type="SAM" id="Phobius"/>
    </source>
</evidence>
<sequence>MNLHEGQLKDLYILLGLKEPRTFFWFVVFFFFPFFSSTSSLFFFGPFTTSGALIDTLPFKIFVSHLVLTRETTQGSTGLWFSVVCASWSNLSIAFSRSSRRSFETEHFNARDVACSPRQKVFDSHLILQGCNPPIPPHQHIR</sequence>
<accession>A0A8T0VBU8</accession>
<feature type="transmembrane region" description="Helical" evidence="1">
    <location>
        <begin position="23"/>
        <end position="44"/>
    </location>
</feature>